<dbReference type="Proteomes" id="UP000533476">
    <property type="component" value="Unassembled WGS sequence"/>
</dbReference>
<dbReference type="AlphaFoldDB" id="A0A7Y0L419"/>
<feature type="domain" description="Solute-binding protein family 5" evidence="2">
    <location>
        <begin position="88"/>
        <end position="435"/>
    </location>
</feature>
<feature type="signal peptide" evidence="1">
    <location>
        <begin position="1"/>
        <end position="20"/>
    </location>
</feature>
<dbReference type="InterPro" id="IPR039424">
    <property type="entry name" value="SBP_5"/>
</dbReference>
<dbReference type="PANTHER" id="PTHR30290">
    <property type="entry name" value="PERIPLASMIC BINDING COMPONENT OF ABC TRANSPORTER"/>
    <property type="match status" value="1"/>
</dbReference>
<organism evidence="3 4">
    <name type="scientific">Sulfobacillus harzensis</name>
    <dbReference type="NCBI Taxonomy" id="2729629"/>
    <lineage>
        <taxon>Bacteria</taxon>
        <taxon>Bacillati</taxon>
        <taxon>Bacillota</taxon>
        <taxon>Clostridia</taxon>
        <taxon>Eubacteriales</taxon>
        <taxon>Clostridiales Family XVII. Incertae Sedis</taxon>
        <taxon>Sulfobacillus</taxon>
    </lineage>
</organism>
<dbReference type="PIRSF" id="PIRSF002741">
    <property type="entry name" value="MppA"/>
    <property type="match status" value="1"/>
</dbReference>
<evidence type="ECO:0000313" key="3">
    <source>
        <dbReference type="EMBL" id="NMP22911.1"/>
    </source>
</evidence>
<gene>
    <name evidence="3" type="ORF">HIJ39_11180</name>
</gene>
<dbReference type="SUPFAM" id="SSF53850">
    <property type="entry name" value="Periplasmic binding protein-like II"/>
    <property type="match status" value="1"/>
</dbReference>
<dbReference type="InterPro" id="IPR030678">
    <property type="entry name" value="Peptide/Ni-bd"/>
</dbReference>
<dbReference type="GO" id="GO:0042597">
    <property type="term" value="C:periplasmic space"/>
    <property type="evidence" value="ECO:0007669"/>
    <property type="project" value="UniProtKB-ARBA"/>
</dbReference>
<protein>
    <submittedName>
        <fullName evidence="3">ABC transporter substrate-binding protein</fullName>
    </submittedName>
</protein>
<dbReference type="EMBL" id="JABBVZ010000034">
    <property type="protein sequence ID" value="NMP22911.1"/>
    <property type="molecule type" value="Genomic_DNA"/>
</dbReference>
<keyword evidence="4" id="KW-1185">Reference proteome</keyword>
<dbReference type="RefSeq" id="WP_169099686.1">
    <property type="nucleotide sequence ID" value="NZ_JABBVZ010000034.1"/>
</dbReference>
<feature type="chain" id="PRO_5038634993" evidence="1">
    <location>
        <begin position="21"/>
        <end position="519"/>
    </location>
</feature>
<dbReference type="GO" id="GO:1904680">
    <property type="term" value="F:peptide transmembrane transporter activity"/>
    <property type="evidence" value="ECO:0007669"/>
    <property type="project" value="TreeGrafter"/>
</dbReference>
<dbReference type="Pfam" id="PF00496">
    <property type="entry name" value="SBP_bac_5"/>
    <property type="match status" value="1"/>
</dbReference>
<evidence type="ECO:0000313" key="4">
    <source>
        <dbReference type="Proteomes" id="UP000533476"/>
    </source>
</evidence>
<dbReference type="Gene3D" id="3.40.190.10">
    <property type="entry name" value="Periplasmic binding protein-like II"/>
    <property type="match status" value="1"/>
</dbReference>
<proteinExistence type="predicted"/>
<sequence length="519" mass="55227">MIKKAWTAGIISLLAASVLAGCGATSSANGSTGNTSGATTASAKSGTLTVGTYTTAETLDPALSHTALDLQIMQNIYGSLFQITPSGTIVPDMATNISVSSNGLTYVITLKKGIRFSDGTPFNAAAVKYNWERILNPATASPEASNLGPIQSITVNNPYQLTVTFKTAFAPFKDNLTGPVGMIASPTAIQKEGKSYGTHPVGAGPFIFKSWVPNGAITLVRNPHYFKAGEPKVSKVVFDPILSASTLVDALDNGQVQIADVLDPSQLSQVQSSTAHVAKVAGLGWFGMNINTTSGPLSNVHNRRAIQYAVNKAVIRKLVFDGTGAIANSQFSPSSWAYDASLKTPYSPSQAKKELQAAGNPSGFSFTVQAQNTNKYIQLTQILQSQLAKVGIHMKIQLLDTSTYLTNLNSGNYQADFVNMSGSLDPNSSTYIFDESSADVVKNGYNDPTVNRLLNAALATPHRAQRAQDYQQVAQLMNRDLPIVVFNNPAILMGVSNNVQGFTVYPTEYMYLGRVSVAQ</sequence>
<evidence type="ECO:0000256" key="1">
    <source>
        <dbReference type="SAM" id="SignalP"/>
    </source>
</evidence>
<dbReference type="Gene3D" id="3.90.76.10">
    <property type="entry name" value="Dipeptide-binding Protein, Domain 1"/>
    <property type="match status" value="1"/>
</dbReference>
<dbReference type="GO" id="GO:0015833">
    <property type="term" value="P:peptide transport"/>
    <property type="evidence" value="ECO:0007669"/>
    <property type="project" value="TreeGrafter"/>
</dbReference>
<dbReference type="PROSITE" id="PS51257">
    <property type="entry name" value="PROKAR_LIPOPROTEIN"/>
    <property type="match status" value="1"/>
</dbReference>
<dbReference type="Gene3D" id="3.10.105.10">
    <property type="entry name" value="Dipeptide-binding Protein, Domain 3"/>
    <property type="match status" value="1"/>
</dbReference>
<dbReference type="InterPro" id="IPR000914">
    <property type="entry name" value="SBP_5_dom"/>
</dbReference>
<reference evidence="3 4" key="1">
    <citation type="submission" date="2020-04" db="EMBL/GenBank/DDBJ databases">
        <authorList>
            <person name="Zhang R."/>
            <person name="Schippers A."/>
        </authorList>
    </citation>
    <scope>NUCLEOTIDE SEQUENCE [LARGE SCALE GENOMIC DNA]</scope>
    <source>
        <strain evidence="3 4">DSM 109850</strain>
    </source>
</reference>
<accession>A0A7Y0L419</accession>
<keyword evidence="1" id="KW-0732">Signal</keyword>
<dbReference type="GO" id="GO:0043190">
    <property type="term" value="C:ATP-binding cassette (ABC) transporter complex"/>
    <property type="evidence" value="ECO:0007669"/>
    <property type="project" value="InterPro"/>
</dbReference>
<evidence type="ECO:0000259" key="2">
    <source>
        <dbReference type="Pfam" id="PF00496"/>
    </source>
</evidence>
<name>A0A7Y0L419_9FIRM</name>
<comment type="caution">
    <text evidence="3">The sequence shown here is derived from an EMBL/GenBank/DDBJ whole genome shotgun (WGS) entry which is preliminary data.</text>
</comment>